<dbReference type="EMBL" id="BRVS01000009">
    <property type="protein sequence ID" value="GLB67875.1"/>
    <property type="molecule type" value="Genomic_DNA"/>
</dbReference>
<keyword evidence="2" id="KW-1185">Reference proteome</keyword>
<dbReference type="Proteomes" id="UP001209654">
    <property type="component" value="Unassembled WGS sequence"/>
</dbReference>
<organism evidence="1 2">
    <name type="scientific">Arthrobacter mangrovi</name>
    <dbReference type="NCBI Taxonomy" id="2966350"/>
    <lineage>
        <taxon>Bacteria</taxon>
        <taxon>Bacillati</taxon>
        <taxon>Actinomycetota</taxon>
        <taxon>Actinomycetes</taxon>
        <taxon>Micrococcales</taxon>
        <taxon>Micrococcaceae</taxon>
        <taxon>Arthrobacter</taxon>
    </lineage>
</organism>
<gene>
    <name evidence="1" type="ORF">AHIS1636_23150</name>
</gene>
<comment type="caution">
    <text evidence="1">The sequence shown here is derived from an EMBL/GenBank/DDBJ whole genome shotgun (WGS) entry which is preliminary data.</text>
</comment>
<name>A0ABQ5MVA2_9MICC</name>
<evidence type="ECO:0000313" key="1">
    <source>
        <dbReference type="EMBL" id="GLB67875.1"/>
    </source>
</evidence>
<reference evidence="1 2" key="1">
    <citation type="journal article" date="2023" name="Int. J. Syst. Evol. Microbiol.">
        <title>Arthrobacter mangrovi sp. nov., an actinobacterium isolated from the rhizosphere of a mangrove.</title>
        <authorList>
            <person name="Hamada M."/>
            <person name="Saitou S."/>
            <person name="Enomoto N."/>
            <person name="Nanri K."/>
            <person name="Hidaka K."/>
            <person name="Miura T."/>
            <person name="Tamura T."/>
        </authorList>
    </citation>
    <scope>NUCLEOTIDE SEQUENCE [LARGE SCALE GENOMIC DNA]</scope>
    <source>
        <strain evidence="1 2">NBRC 112813</strain>
    </source>
</reference>
<proteinExistence type="predicted"/>
<sequence>MSPTGYPVEGKVNVAGPPEDALSALGLTGGLERSIWFFEDLTPGIEPDLPLLSGGVVLRARSGKSGDFTLKLRPCRRTQLTPEWAAGFTDGNGFEYRVEQDWTGQRRTLAASSVIELDPDLIASVVSEGADADTLLAGKQREFLHDCGTLRIAFAGLTPLGPIRATKWKNVPVGKFDTNIERWEVADLDFLEVSIRSETDAERRQQGLETAVRALGLSIDDDQESKTRRVLAKLARLASEDAAPGSS</sequence>
<evidence type="ECO:0008006" key="3">
    <source>
        <dbReference type="Google" id="ProtNLM"/>
    </source>
</evidence>
<protein>
    <recommendedName>
        <fullName evidence="3">CYTH domain-containing protein</fullName>
    </recommendedName>
</protein>
<accession>A0ABQ5MVA2</accession>
<evidence type="ECO:0000313" key="2">
    <source>
        <dbReference type="Proteomes" id="UP001209654"/>
    </source>
</evidence>